<evidence type="ECO:0000256" key="2">
    <source>
        <dbReference type="ARBA" id="ARBA00005417"/>
    </source>
</evidence>
<proteinExistence type="inferred from homology"/>
<keyword evidence="7 12" id="KW-0067">ATP-binding</keyword>
<dbReference type="PANTHER" id="PTHR42771">
    <property type="entry name" value="IRON(3+)-HYDROXAMATE IMPORT ATP-BINDING PROTEIN FHUC"/>
    <property type="match status" value="1"/>
</dbReference>
<dbReference type="PROSITE" id="PS00211">
    <property type="entry name" value="ABC_TRANSPORTER_1"/>
    <property type="match status" value="1"/>
</dbReference>
<dbReference type="RefSeq" id="WP_085837538.1">
    <property type="nucleotide sequence ID" value="NZ_FWFS01000010.1"/>
</dbReference>
<keyword evidence="13" id="KW-1185">Reference proteome</keyword>
<dbReference type="GO" id="GO:0006826">
    <property type="term" value="P:iron ion transport"/>
    <property type="evidence" value="ECO:0007669"/>
    <property type="project" value="UniProtKB-KW"/>
</dbReference>
<dbReference type="AlphaFoldDB" id="A0A1Y5TD78"/>
<dbReference type="InterPro" id="IPR027417">
    <property type="entry name" value="P-loop_NTPase"/>
</dbReference>
<keyword evidence="10" id="KW-0472">Membrane</keyword>
<gene>
    <name evidence="12" type="primary">yusV</name>
    <name evidence="12" type="ORF">AQS8620_02762</name>
</gene>
<dbReference type="GO" id="GO:0005524">
    <property type="term" value="F:ATP binding"/>
    <property type="evidence" value="ECO:0007669"/>
    <property type="project" value="UniProtKB-KW"/>
</dbReference>
<accession>A0A1Y5TD78</accession>
<name>A0A1Y5TD78_9RHOB</name>
<keyword evidence="5" id="KW-0410">Iron transport</keyword>
<evidence type="ECO:0000256" key="3">
    <source>
        <dbReference type="ARBA" id="ARBA00022448"/>
    </source>
</evidence>
<dbReference type="GO" id="GO:0005886">
    <property type="term" value="C:plasma membrane"/>
    <property type="evidence" value="ECO:0007669"/>
    <property type="project" value="UniProtKB-SubCell"/>
</dbReference>
<protein>
    <submittedName>
        <fullName evidence="12">Putative siderophore transport system ATP-binding protein YusV</fullName>
    </submittedName>
</protein>
<reference evidence="12 13" key="1">
    <citation type="submission" date="2017-03" db="EMBL/GenBank/DDBJ databases">
        <authorList>
            <person name="Afonso C.L."/>
            <person name="Miller P.J."/>
            <person name="Scott M.A."/>
            <person name="Spackman E."/>
            <person name="Goraichik I."/>
            <person name="Dimitrov K.M."/>
            <person name="Suarez D.L."/>
            <person name="Swayne D.E."/>
        </authorList>
    </citation>
    <scope>NUCLEOTIDE SEQUENCE [LARGE SCALE GENOMIC DNA]</scope>
    <source>
        <strain evidence="12 13">CECT 8620</strain>
    </source>
</reference>
<evidence type="ECO:0000256" key="1">
    <source>
        <dbReference type="ARBA" id="ARBA00004202"/>
    </source>
</evidence>
<keyword evidence="6" id="KW-0547">Nucleotide-binding</keyword>
<dbReference type="InterPro" id="IPR051535">
    <property type="entry name" value="Siderophore_ABC-ATPase"/>
</dbReference>
<evidence type="ECO:0000256" key="9">
    <source>
        <dbReference type="ARBA" id="ARBA00023065"/>
    </source>
</evidence>
<dbReference type="Gene3D" id="3.40.50.300">
    <property type="entry name" value="P-loop containing nucleotide triphosphate hydrolases"/>
    <property type="match status" value="1"/>
</dbReference>
<evidence type="ECO:0000313" key="12">
    <source>
        <dbReference type="EMBL" id="SLN60903.1"/>
    </source>
</evidence>
<dbReference type="InterPro" id="IPR017871">
    <property type="entry name" value="ABC_transporter-like_CS"/>
</dbReference>
<dbReference type="EMBL" id="FWFS01000010">
    <property type="protein sequence ID" value="SLN60903.1"/>
    <property type="molecule type" value="Genomic_DNA"/>
</dbReference>
<dbReference type="GO" id="GO:0016887">
    <property type="term" value="F:ATP hydrolysis activity"/>
    <property type="evidence" value="ECO:0007669"/>
    <property type="project" value="InterPro"/>
</dbReference>
<evidence type="ECO:0000256" key="10">
    <source>
        <dbReference type="ARBA" id="ARBA00023136"/>
    </source>
</evidence>
<feature type="domain" description="ABC transporter" evidence="11">
    <location>
        <begin position="2"/>
        <end position="238"/>
    </location>
</feature>
<dbReference type="FunFam" id="3.40.50.300:FF:000134">
    <property type="entry name" value="Iron-enterobactin ABC transporter ATP-binding protein"/>
    <property type="match status" value="1"/>
</dbReference>
<dbReference type="InterPro" id="IPR003439">
    <property type="entry name" value="ABC_transporter-like_ATP-bd"/>
</dbReference>
<evidence type="ECO:0000256" key="4">
    <source>
        <dbReference type="ARBA" id="ARBA00022475"/>
    </source>
</evidence>
<evidence type="ECO:0000256" key="8">
    <source>
        <dbReference type="ARBA" id="ARBA00023004"/>
    </source>
</evidence>
<organism evidence="12 13">
    <name type="scientific">Aquimixticola soesokkakensis</name>
    <dbReference type="NCBI Taxonomy" id="1519096"/>
    <lineage>
        <taxon>Bacteria</taxon>
        <taxon>Pseudomonadati</taxon>
        <taxon>Pseudomonadota</taxon>
        <taxon>Alphaproteobacteria</taxon>
        <taxon>Rhodobacterales</taxon>
        <taxon>Paracoccaceae</taxon>
        <taxon>Aquimixticola</taxon>
    </lineage>
</organism>
<dbReference type="PROSITE" id="PS50893">
    <property type="entry name" value="ABC_TRANSPORTER_2"/>
    <property type="match status" value="1"/>
</dbReference>
<keyword evidence="8" id="KW-0408">Iron</keyword>
<dbReference type="SMART" id="SM00382">
    <property type="entry name" value="AAA"/>
    <property type="match status" value="1"/>
</dbReference>
<dbReference type="CDD" id="cd03214">
    <property type="entry name" value="ABC_Iron-Siderophores_B12_Hemin"/>
    <property type="match status" value="1"/>
</dbReference>
<comment type="subcellular location">
    <subcellularLocation>
        <location evidence="1">Cell membrane</location>
        <topology evidence="1">Peripheral membrane protein</topology>
    </subcellularLocation>
</comment>
<keyword evidence="4" id="KW-1003">Cell membrane</keyword>
<dbReference type="Pfam" id="PF00005">
    <property type="entry name" value="ABC_tran"/>
    <property type="match status" value="1"/>
</dbReference>
<dbReference type="Proteomes" id="UP000193862">
    <property type="component" value="Unassembled WGS sequence"/>
</dbReference>
<keyword evidence="3" id="KW-0813">Transport</keyword>
<dbReference type="SUPFAM" id="SSF52540">
    <property type="entry name" value="P-loop containing nucleoside triphosphate hydrolases"/>
    <property type="match status" value="1"/>
</dbReference>
<keyword evidence="9" id="KW-0406">Ion transport</keyword>
<evidence type="ECO:0000259" key="11">
    <source>
        <dbReference type="PROSITE" id="PS50893"/>
    </source>
</evidence>
<evidence type="ECO:0000313" key="13">
    <source>
        <dbReference type="Proteomes" id="UP000193862"/>
    </source>
</evidence>
<dbReference type="InterPro" id="IPR003593">
    <property type="entry name" value="AAA+_ATPase"/>
</dbReference>
<evidence type="ECO:0000256" key="7">
    <source>
        <dbReference type="ARBA" id="ARBA00022840"/>
    </source>
</evidence>
<evidence type="ECO:0000256" key="5">
    <source>
        <dbReference type="ARBA" id="ARBA00022496"/>
    </source>
</evidence>
<evidence type="ECO:0000256" key="6">
    <source>
        <dbReference type="ARBA" id="ARBA00022741"/>
    </source>
</evidence>
<dbReference type="PANTHER" id="PTHR42771:SF3">
    <property type="entry name" value="PETROBACTIN IMPORT ATP-BINDING PROTEIN YCLP"/>
    <property type="match status" value="1"/>
</dbReference>
<comment type="similarity">
    <text evidence="2">Belongs to the ABC transporter superfamily.</text>
</comment>
<sequence>MISTSGLGHKIDDSVILNDISLDIAKGGITALIGPNGAGKSTLLHLISALMPVQSGTVQIDGRDLGKTPRRDLARSLAILTQSSGITSRLTVRDLVAFGRWPHSHGRLTAADDTAIAQALNLFELDDLAHRYIDELSGGQRQRAQVAMAYAQETDWLLLDEPLNNLDPRHAQTLMSRLFDLSRPGAKMRSVVIVIHEVNYAAAWADRVVAMKDGKLVHQGLTREVLTSERLSALYDTPIRVAEVEGRPFVLHHRNEASVHRLSRSA</sequence>
<dbReference type="OrthoDB" id="9805601at2"/>